<dbReference type="InterPro" id="IPR019195">
    <property type="entry name" value="ABC_ATPase_put"/>
</dbReference>
<feature type="domain" description="MRB1590-like C-terminal" evidence="4">
    <location>
        <begin position="494"/>
        <end position="593"/>
    </location>
</feature>
<dbReference type="OrthoDB" id="9809999at2"/>
<dbReference type="InterPro" id="IPR049069">
    <property type="entry name" value="MRB1590-like_C"/>
</dbReference>
<proteinExistence type="predicted"/>
<dbReference type="EMBL" id="RAYQ01000010">
    <property type="protein sequence ID" value="RKI91403.1"/>
    <property type="molecule type" value="Genomic_DNA"/>
</dbReference>
<gene>
    <name evidence="5" type="ORF">D7V94_10315</name>
</gene>
<feature type="compositionally biased region" description="Polar residues" evidence="1">
    <location>
        <begin position="139"/>
        <end position="148"/>
    </location>
</feature>
<evidence type="ECO:0000259" key="3">
    <source>
        <dbReference type="Pfam" id="PF20446"/>
    </source>
</evidence>
<dbReference type="Proteomes" id="UP000280696">
    <property type="component" value="Unassembled WGS sequence"/>
</dbReference>
<dbReference type="InterPro" id="IPR046834">
    <property type="entry name" value="ABC_ATPase_C"/>
</dbReference>
<comment type="caution">
    <text evidence="5">The sequence shown here is derived from an EMBL/GenBank/DDBJ whole genome shotgun (WGS) entry which is preliminary data.</text>
</comment>
<evidence type="ECO:0000313" key="6">
    <source>
        <dbReference type="Proteomes" id="UP000280696"/>
    </source>
</evidence>
<dbReference type="Pfam" id="PF20446">
    <property type="entry name" value="ABC_N"/>
    <property type="match status" value="1"/>
</dbReference>
<keyword evidence="5" id="KW-0413">Isomerase</keyword>
<feature type="region of interest" description="Disordered" evidence="1">
    <location>
        <begin position="126"/>
        <end position="148"/>
    </location>
</feature>
<evidence type="ECO:0000259" key="2">
    <source>
        <dbReference type="Pfam" id="PF09818"/>
    </source>
</evidence>
<keyword evidence="6" id="KW-1185">Reference proteome</keyword>
<dbReference type="PANTHER" id="PTHR38149">
    <property type="entry name" value="ATPASE"/>
    <property type="match status" value="1"/>
</dbReference>
<dbReference type="RefSeq" id="WP_120469656.1">
    <property type="nucleotide sequence ID" value="NZ_RAYQ01000010.1"/>
</dbReference>
<dbReference type="InterPro" id="IPR046833">
    <property type="entry name" value="ABC_N"/>
</dbReference>
<evidence type="ECO:0000259" key="4">
    <source>
        <dbReference type="Pfam" id="PF21117"/>
    </source>
</evidence>
<sequence>MQSAIDLRNKLKSIDHRGYPAYKDLRGQYDFKDYVLSIDHVQGDPFAAPSRLSVRVKGEKAGFPSAFYDTHAKRVTLQDHLTRLFGREVSGGSFQAKGSGKSGLLSVSRCGQQVLERTALRVNTGSGAGSGATVGNAARGNSEQGSAVQSSTAGGITLRFEAGFPANGRTINARELEKMLFDILPECVRRSLYYARIDKIKLKQAICLCEDQEFIRKKLPELSLCAFVADGSVLPRESGVSEKPMKGAVPFKTPDSLKVTLDLPNKGMVSGMGIPKGVTLFVGGGYHGKSTILQALQNGVYNHIAGDGRELVITDKTAVKLRAEDGRSIVNVDISPFIRNLPSKRDTAHFSTEDASGSTSQAANLMEGVEAGSSLFLIDEDTSATNFMIRDQLMQEVISAGEEPITPFICRVTSLCRDLDISSIIVAGSSGSYFHVADTVIQMKEYIPYDITKRAKEAAKGYPAMSGDEDRFPAYLDKRCPQPDMGLRKDDRIKIKTMGTSELMLSRENVELRYLEQLKDQEQTAALAWILKFAELKMMDGRKNLKQISELLEKQMDRDGLESLFERGDISSSLARPRKQEILACINRYRRLRF</sequence>
<feature type="domain" description="ATPase of the ABC class N-terminal" evidence="3">
    <location>
        <begin position="6"/>
        <end position="194"/>
    </location>
</feature>
<dbReference type="Pfam" id="PF09818">
    <property type="entry name" value="ABC_ATPase"/>
    <property type="match status" value="1"/>
</dbReference>
<dbReference type="Pfam" id="PF21117">
    <property type="entry name" value="MRB1590_C"/>
    <property type="match status" value="1"/>
</dbReference>
<name>A0A3A9AV59_9FIRM</name>
<evidence type="ECO:0000313" key="5">
    <source>
        <dbReference type="EMBL" id="RKI91403.1"/>
    </source>
</evidence>
<dbReference type="PANTHER" id="PTHR38149:SF1">
    <property type="entry name" value="ATPASE"/>
    <property type="match status" value="1"/>
</dbReference>
<dbReference type="AlphaFoldDB" id="A0A3A9AV59"/>
<feature type="domain" description="ATPase of the ABC class C-terminal" evidence="2">
    <location>
        <begin position="201"/>
        <end position="464"/>
    </location>
</feature>
<organism evidence="5 6">
    <name type="scientific">Parablautia intestinalis</name>
    <dbReference type="NCBI Taxonomy" id="2320100"/>
    <lineage>
        <taxon>Bacteria</taxon>
        <taxon>Bacillati</taxon>
        <taxon>Bacillota</taxon>
        <taxon>Clostridia</taxon>
        <taxon>Lachnospirales</taxon>
        <taxon>Lachnospiraceae</taxon>
        <taxon>Parablautia</taxon>
    </lineage>
</organism>
<evidence type="ECO:0000256" key="1">
    <source>
        <dbReference type="SAM" id="MobiDB-lite"/>
    </source>
</evidence>
<protein>
    <submittedName>
        <fullName evidence="5">Isopentenyl-diphosphate delta-isomerase</fullName>
    </submittedName>
</protein>
<reference evidence="5 6" key="1">
    <citation type="submission" date="2018-09" db="EMBL/GenBank/DDBJ databases">
        <title>Murine metabolic-syndrome-specific gut microbial biobank.</title>
        <authorList>
            <person name="Liu C."/>
        </authorList>
    </citation>
    <scope>NUCLEOTIDE SEQUENCE [LARGE SCALE GENOMIC DNA]</scope>
    <source>
        <strain evidence="5 6">0.1xD8-82</strain>
    </source>
</reference>
<dbReference type="GO" id="GO:0016853">
    <property type="term" value="F:isomerase activity"/>
    <property type="evidence" value="ECO:0007669"/>
    <property type="project" value="UniProtKB-KW"/>
</dbReference>
<accession>A0A3A9AV59</accession>